<dbReference type="InterPro" id="IPR051532">
    <property type="entry name" value="Ester_Hydrolysis_Enzymes"/>
</dbReference>
<dbReference type="InterPro" id="IPR019734">
    <property type="entry name" value="TPR_rpt"/>
</dbReference>
<protein>
    <submittedName>
        <fullName evidence="3">Tetratricopeptide repeat-containing protein</fullName>
    </submittedName>
</protein>
<reference evidence="3 4" key="1">
    <citation type="submission" date="2017-02" db="EMBL/GenBank/DDBJ databases">
        <authorList>
            <person name="Peterson S.W."/>
        </authorList>
    </citation>
    <scope>NUCLEOTIDE SEQUENCE [LARGE SCALE GENOMIC DNA]</scope>
    <source>
        <strain evidence="3 4">DSM 18108</strain>
    </source>
</reference>
<name>A0A1T5N4J8_9BACT</name>
<dbReference type="STRING" id="393003.SAMN05660461_0255"/>
<evidence type="ECO:0000256" key="1">
    <source>
        <dbReference type="PROSITE-ProRule" id="PRU00339"/>
    </source>
</evidence>
<dbReference type="Gene3D" id="3.40.50.1110">
    <property type="entry name" value="SGNH hydrolase"/>
    <property type="match status" value="1"/>
</dbReference>
<dbReference type="Proteomes" id="UP000190166">
    <property type="component" value="Unassembled WGS sequence"/>
</dbReference>
<keyword evidence="2" id="KW-0812">Transmembrane</keyword>
<dbReference type="SUPFAM" id="SSF52266">
    <property type="entry name" value="SGNH hydrolase"/>
    <property type="match status" value="1"/>
</dbReference>
<accession>A0A1T5N4J8</accession>
<dbReference type="PROSITE" id="PS50005">
    <property type="entry name" value="TPR"/>
    <property type="match status" value="2"/>
</dbReference>
<keyword evidence="2" id="KW-1133">Transmembrane helix</keyword>
<dbReference type="SUPFAM" id="SSF48452">
    <property type="entry name" value="TPR-like"/>
    <property type="match status" value="2"/>
</dbReference>
<evidence type="ECO:0000256" key="2">
    <source>
        <dbReference type="SAM" id="Phobius"/>
    </source>
</evidence>
<organism evidence="3 4">
    <name type="scientific">Chitinophaga ginsengisegetis</name>
    <dbReference type="NCBI Taxonomy" id="393003"/>
    <lineage>
        <taxon>Bacteria</taxon>
        <taxon>Pseudomonadati</taxon>
        <taxon>Bacteroidota</taxon>
        <taxon>Chitinophagia</taxon>
        <taxon>Chitinophagales</taxon>
        <taxon>Chitinophagaceae</taxon>
        <taxon>Chitinophaga</taxon>
    </lineage>
</organism>
<dbReference type="GO" id="GO:0004622">
    <property type="term" value="F:phosphatidylcholine lysophospholipase activity"/>
    <property type="evidence" value="ECO:0007669"/>
    <property type="project" value="TreeGrafter"/>
</dbReference>
<dbReference type="InterPro" id="IPR036514">
    <property type="entry name" value="SGNH_hydro_sf"/>
</dbReference>
<dbReference type="SMART" id="SM00028">
    <property type="entry name" value="TPR"/>
    <property type="match status" value="3"/>
</dbReference>
<dbReference type="Gene3D" id="1.25.40.10">
    <property type="entry name" value="Tetratricopeptide repeat domain"/>
    <property type="match status" value="2"/>
</dbReference>
<proteinExistence type="predicted"/>
<feature type="transmembrane region" description="Helical" evidence="2">
    <location>
        <begin position="21"/>
        <end position="39"/>
    </location>
</feature>
<dbReference type="RefSeq" id="WP_143313461.1">
    <property type="nucleotide sequence ID" value="NZ_FUZZ01000001.1"/>
</dbReference>
<dbReference type="PANTHER" id="PTHR30383">
    <property type="entry name" value="THIOESTERASE 1/PROTEASE 1/LYSOPHOSPHOLIPASE L1"/>
    <property type="match status" value="1"/>
</dbReference>
<dbReference type="InterPro" id="IPR011990">
    <property type="entry name" value="TPR-like_helical_dom_sf"/>
</dbReference>
<dbReference type="EMBL" id="FUZZ01000001">
    <property type="protein sequence ID" value="SKC95153.1"/>
    <property type="molecule type" value="Genomic_DNA"/>
</dbReference>
<evidence type="ECO:0000313" key="4">
    <source>
        <dbReference type="Proteomes" id="UP000190166"/>
    </source>
</evidence>
<dbReference type="Pfam" id="PF13181">
    <property type="entry name" value="TPR_8"/>
    <property type="match status" value="2"/>
</dbReference>
<dbReference type="AlphaFoldDB" id="A0A1T5N4J8"/>
<dbReference type="PANTHER" id="PTHR30383:SF5">
    <property type="entry name" value="SGNH HYDROLASE-TYPE ESTERASE DOMAIN-CONTAINING PROTEIN"/>
    <property type="match status" value="1"/>
</dbReference>
<keyword evidence="4" id="KW-1185">Reference proteome</keyword>
<evidence type="ECO:0000313" key="3">
    <source>
        <dbReference type="EMBL" id="SKC95153.1"/>
    </source>
</evidence>
<keyword evidence="2" id="KW-0472">Membrane</keyword>
<sequence length="684" mass="76524">MNKTRFHDYGTQAALLQKKRMLVIKIISILFPFLIIGGVEAGLRLFNYGHNLELFITSPQNRNYYQLNPAASLKYFSNAEIATKGNSELFKKVKDSGTLRIFVLGESTTIGYPYFHNGSFHRWLQYRLMHSCPEKHLEIINLSLTGVNSYTVAGFTKELLPYQPDAVLIYTGHNEYYGCLGTGSTDKVAGSPFLIHLVLKLREFRITQLMASALHKISTLKPASTEGAGKTRMEMMVAAQQITFGSDMYERGITQFTTNMDNTLRILDQANVPVFISNLVSTEKDLFPFISVAPDSTKYPGFNTAYQQGEQAIANGDSATALQHFMAAENSYNAHAGCNYYLGLLTLHNGDSTAAKTYFDKARDLDALRFRAPSKLNKVMLELCSKYKNAHLVDANAVFEAASAGHIIGNDLILEHVHPNLKGYALLSDVFYNTMKAQGLFKAPPETEMSFAQLQQTMPVTVIDSLSGAYKIANLKRSWPFNKTHVSDTMLISSAEEQLAYEVAFRKTSWAAALQQLYNAYNQNGDFARAATIVAAWVQEHPTETGYYEEAGNYYGKLDNTAEAIFYFKKVFGMSPSFDVARTLFVLYLKQDNASEALPYLDYAIDHNERRLNLLPVKDCLLQILELQTKAAREPANIDVLNQIAGLYYRMGNKDGAVLYVEKVLDASPGNRDALTMQSQLKKV</sequence>
<gene>
    <name evidence="3" type="ORF">SAMN05660461_0255</name>
</gene>
<feature type="repeat" description="TPR" evidence="1">
    <location>
        <begin position="545"/>
        <end position="578"/>
    </location>
</feature>
<keyword evidence="1" id="KW-0802">TPR repeat</keyword>
<feature type="repeat" description="TPR" evidence="1">
    <location>
        <begin position="638"/>
        <end position="671"/>
    </location>
</feature>